<dbReference type="GO" id="GO:0034220">
    <property type="term" value="P:monoatomic ion transmembrane transport"/>
    <property type="evidence" value="ECO:0007669"/>
    <property type="project" value="UniProtKB-KW"/>
</dbReference>
<evidence type="ECO:0000256" key="1">
    <source>
        <dbReference type="ARBA" id="ARBA00004141"/>
    </source>
</evidence>
<feature type="region of interest" description="Disordered" evidence="8">
    <location>
        <begin position="1"/>
        <end position="26"/>
    </location>
</feature>
<evidence type="ECO:0000256" key="4">
    <source>
        <dbReference type="ARBA" id="ARBA00022989"/>
    </source>
</evidence>
<feature type="region of interest" description="Disordered" evidence="8">
    <location>
        <begin position="471"/>
        <end position="494"/>
    </location>
</feature>
<evidence type="ECO:0000256" key="8">
    <source>
        <dbReference type="SAM" id="MobiDB-lite"/>
    </source>
</evidence>
<comment type="caution">
    <text evidence="11">The sequence shown here is derived from an EMBL/GenBank/DDBJ whole genome shotgun (WGS) entry which is preliminary data.</text>
</comment>
<dbReference type="GO" id="GO:0016020">
    <property type="term" value="C:membrane"/>
    <property type="evidence" value="ECO:0007669"/>
    <property type="project" value="UniProtKB-SubCell"/>
</dbReference>
<dbReference type="PANTHER" id="PTHR13800">
    <property type="entry name" value="TRANSIENT RECEPTOR POTENTIAL CATION CHANNEL, SUBFAMILY M, MEMBER 6"/>
    <property type="match status" value="1"/>
</dbReference>
<accession>A0ABD3TJG2</accession>
<keyword evidence="12" id="KW-1185">Reference proteome</keyword>
<evidence type="ECO:0000259" key="10">
    <source>
        <dbReference type="Pfam" id="PF25508"/>
    </source>
</evidence>
<evidence type="ECO:0000259" key="9">
    <source>
        <dbReference type="Pfam" id="PF18139"/>
    </source>
</evidence>
<comment type="subcellular location">
    <subcellularLocation>
        <location evidence="1">Membrane</location>
        <topology evidence="1">Multi-pass membrane protein</topology>
    </subcellularLocation>
</comment>
<evidence type="ECO:0000313" key="12">
    <source>
        <dbReference type="Proteomes" id="UP001634394"/>
    </source>
</evidence>
<reference evidence="11 12" key="1">
    <citation type="submission" date="2024-11" db="EMBL/GenBank/DDBJ databases">
        <title>Chromosome-level genome assembly of the freshwater bivalve Anodonta woodiana.</title>
        <authorList>
            <person name="Chen X."/>
        </authorList>
    </citation>
    <scope>NUCLEOTIDE SEQUENCE [LARGE SCALE GENOMIC DNA]</scope>
    <source>
        <strain evidence="11">MN2024</strain>
        <tissue evidence="11">Gills</tissue>
    </source>
</reference>
<dbReference type="InterPro" id="IPR050927">
    <property type="entry name" value="TRPM"/>
</dbReference>
<organism evidence="11 12">
    <name type="scientific">Sinanodonta woodiana</name>
    <name type="common">Chinese pond mussel</name>
    <name type="synonym">Anodonta woodiana</name>
    <dbReference type="NCBI Taxonomy" id="1069815"/>
    <lineage>
        <taxon>Eukaryota</taxon>
        <taxon>Metazoa</taxon>
        <taxon>Spiralia</taxon>
        <taxon>Lophotrochozoa</taxon>
        <taxon>Mollusca</taxon>
        <taxon>Bivalvia</taxon>
        <taxon>Autobranchia</taxon>
        <taxon>Heteroconchia</taxon>
        <taxon>Palaeoheterodonta</taxon>
        <taxon>Unionida</taxon>
        <taxon>Unionoidea</taxon>
        <taxon>Unionidae</taxon>
        <taxon>Unioninae</taxon>
        <taxon>Sinanodonta</taxon>
    </lineage>
</organism>
<keyword evidence="2" id="KW-0813">Transport</keyword>
<proteinExistence type="predicted"/>
<feature type="compositionally biased region" description="Polar residues" evidence="8">
    <location>
        <begin position="485"/>
        <end position="494"/>
    </location>
</feature>
<dbReference type="EMBL" id="JBJQND010000018">
    <property type="protein sequence ID" value="KAL3836776.1"/>
    <property type="molecule type" value="Genomic_DNA"/>
</dbReference>
<dbReference type="Pfam" id="PF25508">
    <property type="entry name" value="TRPM2"/>
    <property type="match status" value="2"/>
</dbReference>
<protein>
    <submittedName>
        <fullName evidence="11">Uncharacterized protein</fullName>
    </submittedName>
</protein>
<feature type="domain" description="TRPM-like" evidence="10">
    <location>
        <begin position="345"/>
        <end position="471"/>
    </location>
</feature>
<gene>
    <name evidence="11" type="ORF">ACJMK2_022193</name>
</gene>
<keyword evidence="5" id="KW-0406">Ion transport</keyword>
<evidence type="ECO:0000256" key="3">
    <source>
        <dbReference type="ARBA" id="ARBA00022692"/>
    </source>
</evidence>
<dbReference type="AlphaFoldDB" id="A0ABD3TJG2"/>
<name>A0ABD3TJG2_SINWO</name>
<feature type="domain" description="TRPM SLOG" evidence="9">
    <location>
        <begin position="51"/>
        <end position="198"/>
    </location>
</feature>
<evidence type="ECO:0000256" key="2">
    <source>
        <dbReference type="ARBA" id="ARBA00022448"/>
    </source>
</evidence>
<dbReference type="Proteomes" id="UP001634394">
    <property type="component" value="Unassembled WGS sequence"/>
</dbReference>
<keyword evidence="3" id="KW-0812">Transmembrane</keyword>
<evidence type="ECO:0000256" key="5">
    <source>
        <dbReference type="ARBA" id="ARBA00023065"/>
    </source>
</evidence>
<dbReference type="PANTHER" id="PTHR13800:SF12">
    <property type="entry name" value="TRANSIENT RECEPTOR POTENTIAL CATION CHANNEL SUBFAMILY M MEMBER-LIKE 2"/>
    <property type="match status" value="1"/>
</dbReference>
<keyword evidence="6" id="KW-0472">Membrane</keyword>
<keyword evidence="4" id="KW-1133">Transmembrane helix</keyword>
<dbReference type="Pfam" id="PF18139">
    <property type="entry name" value="LSDAT_euk"/>
    <property type="match status" value="1"/>
</dbReference>
<dbReference type="InterPro" id="IPR041491">
    <property type="entry name" value="TRPM_SLOG"/>
</dbReference>
<evidence type="ECO:0000256" key="7">
    <source>
        <dbReference type="ARBA" id="ARBA00023303"/>
    </source>
</evidence>
<sequence>MCHCENKQEKDTPNVEKHPNESDTEHTSYVGEISFVNNQKSANIRLYSNTAIPNNVLTMLNNKWKLKIPDLLIYVHGCMKGLANTYRTSLTKVVKSTGAWIITDGKHEYVNIDNISEQPIIIGISELGDIINHQKDNPQVIGADTVLNSNHSHFILIDDGSRNTLSTTMIFRKELEREITKNGSWKEVPSVRIVFQGDDDRKKGYDGQETDISVVTVKVTHTCELNEDSSDSDLGLAILQALLKDARNKTNIKNRKYLLKLFEIAKNIQIYTILQQVKVLESCMMAALLEDKVEYVKLMLDNDFDLKAFLKQDILQELYNALRPNTMPKVYKLLEYLLSDSNIKLTKKESTQSSNGENANKHQVDEDSCMDLFVWSVLNNRQDMAKLFWRLGKDAMASALFAHALLSALSDKIDDADFKEICEKNSREFTKLATEVLKDGYTKGGVNLAKKLLIQKQKRWGDTSCVLIATSDQPNSNRDNDQEVEYNTDSSEQG</sequence>
<evidence type="ECO:0000256" key="6">
    <source>
        <dbReference type="ARBA" id="ARBA00023136"/>
    </source>
</evidence>
<keyword evidence="7" id="KW-0407">Ion channel</keyword>
<dbReference type="InterPro" id="IPR057366">
    <property type="entry name" value="TRPM-like"/>
</dbReference>
<feature type="domain" description="TRPM-like" evidence="10">
    <location>
        <begin position="278"/>
        <end position="339"/>
    </location>
</feature>
<evidence type="ECO:0000313" key="11">
    <source>
        <dbReference type="EMBL" id="KAL3836776.1"/>
    </source>
</evidence>